<evidence type="ECO:0000256" key="1">
    <source>
        <dbReference type="SAM" id="Phobius"/>
    </source>
</evidence>
<organism evidence="2 3">
    <name type="scientific">Acrocarpospora corrugata</name>
    <dbReference type="NCBI Taxonomy" id="35763"/>
    <lineage>
        <taxon>Bacteria</taxon>
        <taxon>Bacillati</taxon>
        <taxon>Actinomycetota</taxon>
        <taxon>Actinomycetes</taxon>
        <taxon>Streptosporangiales</taxon>
        <taxon>Streptosporangiaceae</taxon>
        <taxon>Acrocarpospora</taxon>
    </lineage>
</organism>
<dbReference type="EMBL" id="BLAD01000050">
    <property type="protein sequence ID" value="GES01424.1"/>
    <property type="molecule type" value="Genomic_DNA"/>
</dbReference>
<dbReference type="AlphaFoldDB" id="A0A5M3VY99"/>
<protein>
    <submittedName>
        <fullName evidence="2">Uncharacterized protein</fullName>
    </submittedName>
</protein>
<gene>
    <name evidence="2" type="ORF">Acor_34880</name>
</gene>
<feature type="transmembrane region" description="Helical" evidence="1">
    <location>
        <begin position="42"/>
        <end position="62"/>
    </location>
</feature>
<keyword evidence="1" id="KW-0472">Membrane</keyword>
<reference evidence="2 3" key="1">
    <citation type="submission" date="2019-10" db="EMBL/GenBank/DDBJ databases">
        <title>Whole genome shotgun sequence of Acrocarpospora corrugata NBRC 13972.</title>
        <authorList>
            <person name="Ichikawa N."/>
            <person name="Kimura A."/>
            <person name="Kitahashi Y."/>
            <person name="Komaki H."/>
            <person name="Oguchi A."/>
        </authorList>
    </citation>
    <scope>NUCLEOTIDE SEQUENCE [LARGE SCALE GENOMIC DNA]</scope>
    <source>
        <strain evidence="2 3">NBRC 13972</strain>
    </source>
</reference>
<evidence type="ECO:0000313" key="3">
    <source>
        <dbReference type="Proteomes" id="UP000334990"/>
    </source>
</evidence>
<dbReference type="RefSeq" id="WP_155337708.1">
    <property type="nucleotide sequence ID" value="NZ_BAAABN010000029.1"/>
</dbReference>
<name>A0A5M3VY99_9ACTN</name>
<comment type="caution">
    <text evidence="2">The sequence shown here is derived from an EMBL/GenBank/DDBJ whole genome shotgun (WGS) entry which is preliminary data.</text>
</comment>
<keyword evidence="3" id="KW-1185">Reference proteome</keyword>
<dbReference type="Proteomes" id="UP000334990">
    <property type="component" value="Unassembled WGS sequence"/>
</dbReference>
<accession>A0A5M3VY99</accession>
<evidence type="ECO:0000313" key="2">
    <source>
        <dbReference type="EMBL" id="GES01424.1"/>
    </source>
</evidence>
<keyword evidence="1" id="KW-1133">Transmembrane helix</keyword>
<keyword evidence="1" id="KW-0812">Transmembrane</keyword>
<sequence length="64" mass="6647">MAIPGWLCGQCGSAAREWAQCPDCGASLVADHLPALRRRAPALRALAVTTLVGIVLVAALLMGY</sequence>
<proteinExistence type="predicted"/>